<evidence type="ECO:0000313" key="1">
    <source>
        <dbReference type="EMBL" id="MFB9888055.1"/>
    </source>
</evidence>
<proteinExistence type="predicted"/>
<accession>A0ABV5ZFP1</accession>
<organism evidence="1 2">
    <name type="scientific">Balneatrix alpica</name>
    <dbReference type="NCBI Taxonomy" id="75684"/>
    <lineage>
        <taxon>Bacteria</taxon>
        <taxon>Pseudomonadati</taxon>
        <taxon>Pseudomonadota</taxon>
        <taxon>Gammaproteobacteria</taxon>
        <taxon>Oceanospirillales</taxon>
        <taxon>Balneatrichaceae</taxon>
        <taxon>Balneatrix</taxon>
    </lineage>
</organism>
<evidence type="ECO:0000313" key="2">
    <source>
        <dbReference type="Proteomes" id="UP001589628"/>
    </source>
</evidence>
<reference evidence="1 2" key="1">
    <citation type="submission" date="2024-09" db="EMBL/GenBank/DDBJ databases">
        <authorList>
            <person name="Sun Q."/>
            <person name="Mori K."/>
        </authorList>
    </citation>
    <scope>NUCLEOTIDE SEQUENCE [LARGE SCALE GENOMIC DNA]</scope>
    <source>
        <strain evidence="1 2">ATCC 51285</strain>
    </source>
</reference>
<dbReference type="EMBL" id="JBHLZN010000008">
    <property type="protein sequence ID" value="MFB9888055.1"/>
    <property type="molecule type" value="Genomic_DNA"/>
</dbReference>
<dbReference type="Pfam" id="PF04134">
    <property type="entry name" value="DCC1-like"/>
    <property type="match status" value="1"/>
</dbReference>
<dbReference type="Proteomes" id="UP001589628">
    <property type="component" value="Unassembled WGS sequence"/>
</dbReference>
<name>A0ABV5ZFP1_9GAMM</name>
<protein>
    <submittedName>
        <fullName evidence="1">Thiol-disulfide oxidoreductase DCC family protein</fullName>
    </submittedName>
</protein>
<dbReference type="PANTHER" id="PTHR34290:SF2">
    <property type="entry name" value="OS04G0668800 PROTEIN"/>
    <property type="match status" value="1"/>
</dbReference>
<dbReference type="PANTHER" id="PTHR34290">
    <property type="entry name" value="SI:CH73-390P7.2"/>
    <property type="match status" value="1"/>
</dbReference>
<gene>
    <name evidence="1" type="ORF">ACFFLH_16690</name>
</gene>
<dbReference type="InterPro" id="IPR007263">
    <property type="entry name" value="DCC1-like"/>
</dbReference>
<comment type="caution">
    <text evidence="1">The sequence shown here is derived from an EMBL/GenBank/DDBJ whole genome shotgun (WGS) entry which is preliminary data.</text>
</comment>
<keyword evidence="2" id="KW-1185">Reference proteome</keyword>
<dbReference type="RefSeq" id="WP_051527673.1">
    <property type="nucleotide sequence ID" value="NZ_JBHLZN010000008.1"/>
</dbReference>
<sequence>MYPLEVFYDGACPLCAKEMAWLAQQDRQQRLRLRDIQAVDFDASAEGLESSALDAQLHVRDAKGQVWQGVPAFVLIYRAVGRTSLARVLALPGLAPLWQWGYRHFARHRYRLSAWLGLTDSCGQQCRRD</sequence>
<dbReference type="InterPro" id="IPR044691">
    <property type="entry name" value="DCC1_Trx"/>
</dbReference>